<accession>A0A0N5A382</accession>
<keyword evidence="2" id="KW-1185">Reference proteome</keyword>
<organism evidence="2 3">
    <name type="scientific">Parastrongyloides trichosuri</name>
    <name type="common">Possum-specific nematode worm</name>
    <dbReference type="NCBI Taxonomy" id="131310"/>
    <lineage>
        <taxon>Eukaryota</taxon>
        <taxon>Metazoa</taxon>
        <taxon>Ecdysozoa</taxon>
        <taxon>Nematoda</taxon>
        <taxon>Chromadorea</taxon>
        <taxon>Rhabditida</taxon>
        <taxon>Tylenchina</taxon>
        <taxon>Panagrolaimomorpha</taxon>
        <taxon>Strongyloidoidea</taxon>
        <taxon>Strongyloididae</taxon>
        <taxon>Parastrongyloides</taxon>
    </lineage>
</organism>
<dbReference type="Gene3D" id="3.80.10.10">
    <property type="entry name" value="Ribonuclease Inhibitor"/>
    <property type="match status" value="1"/>
</dbReference>
<dbReference type="InterPro" id="IPR032675">
    <property type="entry name" value="LRR_dom_sf"/>
</dbReference>
<evidence type="ECO:0000313" key="2">
    <source>
        <dbReference type="Proteomes" id="UP000038045"/>
    </source>
</evidence>
<feature type="region of interest" description="Disordered" evidence="1">
    <location>
        <begin position="1"/>
        <end position="20"/>
    </location>
</feature>
<evidence type="ECO:0000313" key="3">
    <source>
        <dbReference type="WBParaSite" id="PTRK_0001609200.1"/>
    </source>
</evidence>
<evidence type="ECO:0000256" key="1">
    <source>
        <dbReference type="SAM" id="MobiDB-lite"/>
    </source>
</evidence>
<protein>
    <submittedName>
        <fullName evidence="3">F-box domain-containing protein</fullName>
    </submittedName>
</protein>
<reference evidence="3" key="1">
    <citation type="submission" date="2017-02" db="UniProtKB">
        <authorList>
            <consortium name="WormBaseParasite"/>
        </authorList>
    </citation>
    <scope>IDENTIFICATION</scope>
</reference>
<dbReference type="WBParaSite" id="PTRK_0001609200.1">
    <property type="protein sequence ID" value="PTRK_0001609200.1"/>
    <property type="gene ID" value="PTRK_0001609200"/>
</dbReference>
<proteinExistence type="predicted"/>
<sequence length="578" mass="68346">MEQKTAIMRPINRRKRTISKEIDNRRRKIEKKENDETTEKKPSAMDKVFNCEYLMGYIINCLSCVSDISSFKLVSRQFYRMYYICKVNVPHFSFDTDNCCTCGYEDKALAVRGNFINVNFSRDTRSITNKLKIVNEKLQCYRNKAYKLRFFAATPSFNDFLMKLGNIKRITEVEIYNDSLQKLSMYFFKYFTALKPRVISFVGNNLVEARCLSLFDENTHVEIPKETQKFVVGCNIQDAFGLTKVFNDVPRKFLNELVFTRMFTENFRNTNDIGIVDKIVEKFKRIYVFDAIKFTPFMDNILFRKISMFLNEQNIDLRYNVDIEIPIILRMPRFAFPLTNLGIIETYSKIEKLRIFYNNYYRGVFEDVRGGELQLLMSMIERMSNLIAIFINLKSFISPVECGNLFNSMKYLNKLTTVELMLLPDISMKHIKDFLNNCENLRNLRLKKVICLEINANSIRNVSKKIKNLSISYVGCNGFESFYNNLFFKDSNATSLLWPDYNFLQIKFSQRLNDTWLTVLRGIERCYPRQSGKLLIRVNKKQTIPDTVNISRIYHIDIIYQNSTLMYSFFHDLFEWGH</sequence>
<name>A0A0N5A382_PARTI</name>
<dbReference type="AlphaFoldDB" id="A0A0N5A382"/>
<dbReference type="Proteomes" id="UP000038045">
    <property type="component" value="Unplaced"/>
</dbReference>